<dbReference type="OrthoDB" id="10251412at2759"/>
<sequence>MDARGEILLPRPLPLGDFDAYADLEGLQHARASRSRHVGQVGLSAAPSSFVTRLTGLFPSWFNVLGLSTLTSLFLGKVSTPDMSVKLLLVGVAFDAGQRFYRFLVDRFRYHFHTTAVFYAGDPAYDWMLQFLSHRDIWKRMPAFTVTAKSSSQNLGSVDVFRARLHRDDNVDYTPSYEKPHLLRWNGHWFDIQVNGQVTAGGRQKMYDFLPQGNGIGQSITIKMYTRNMEVLSALIADARKNYIDSSRSHVIVHNLTPSWAMKSGGPHGAVKRKRRRPLDSVILPDKILSTLLDEICEFFNDDTQSWYMKAGIPHRFGVLLYGPPGTGKTSTVYAIAGELGYEIYTISLSSNVIDDGLLQSIVEGVPKRSILLIEDIDCAFSNRNNEDPDFDNGMLAPGTSKPSIQMGGSTVAGFYSVTLSGLLNVLDGVSSEEGRLFICTTNHIEHLDLALLRPGRIDRKICYSLATKDQARALFLRFFPPSRFPVSKTHPHAQLNGFVDCDSHDFHVSGCDASSIRNPNSTASCIDDSFMTVDALAEMFSTAVPADTFSTAELQGFLLPRKTDPVRAANEVEKWVADELEERESKHRRRELVQLRKQQTSQSQGGSVAQPGADLGHVDGFAIALNGMLTPESLPMGTPDKTLPMVESMTPVVIDPMTVEFDGMSAHDIIDDMIPLSRQD</sequence>
<dbReference type="InterPro" id="IPR003593">
    <property type="entry name" value="AAA+_ATPase"/>
</dbReference>
<feature type="compositionally biased region" description="Polar residues" evidence="12">
    <location>
        <begin position="597"/>
        <end position="608"/>
    </location>
</feature>
<evidence type="ECO:0000256" key="1">
    <source>
        <dbReference type="ARBA" id="ARBA00004434"/>
    </source>
</evidence>
<dbReference type="GO" id="GO:0005524">
    <property type="term" value="F:ATP binding"/>
    <property type="evidence" value="ECO:0007669"/>
    <property type="project" value="UniProtKB-KW"/>
</dbReference>
<name>A0A0D7AME4_9AGAR</name>
<dbReference type="InterPro" id="IPR057495">
    <property type="entry name" value="AAA_lid_BCS1"/>
</dbReference>
<dbReference type="GO" id="GO:0005743">
    <property type="term" value="C:mitochondrial inner membrane"/>
    <property type="evidence" value="ECO:0007669"/>
    <property type="project" value="UniProtKB-SubCell"/>
</dbReference>
<evidence type="ECO:0000313" key="15">
    <source>
        <dbReference type="EMBL" id="KIY52919.1"/>
    </source>
</evidence>
<evidence type="ECO:0000256" key="12">
    <source>
        <dbReference type="SAM" id="MobiDB-lite"/>
    </source>
</evidence>
<feature type="domain" description="BCS1 N-terminal" evidence="14">
    <location>
        <begin position="88"/>
        <end position="282"/>
    </location>
</feature>
<keyword evidence="3" id="KW-0812">Transmembrane</keyword>
<dbReference type="InterPro" id="IPR050747">
    <property type="entry name" value="Mitochondrial_chaperone_BCS1"/>
</dbReference>
<dbReference type="SMART" id="SM00382">
    <property type="entry name" value="AAA"/>
    <property type="match status" value="1"/>
</dbReference>
<reference evidence="15 16" key="1">
    <citation type="journal article" date="2015" name="Fungal Genet. Biol.">
        <title>Evolution of novel wood decay mechanisms in Agaricales revealed by the genome sequences of Fistulina hepatica and Cylindrobasidium torrendii.</title>
        <authorList>
            <person name="Floudas D."/>
            <person name="Held B.W."/>
            <person name="Riley R."/>
            <person name="Nagy L.G."/>
            <person name="Koehler G."/>
            <person name="Ransdell A.S."/>
            <person name="Younus H."/>
            <person name="Chow J."/>
            <person name="Chiniquy J."/>
            <person name="Lipzen A."/>
            <person name="Tritt A."/>
            <person name="Sun H."/>
            <person name="Haridas S."/>
            <person name="LaButti K."/>
            <person name="Ohm R.A."/>
            <person name="Kues U."/>
            <person name="Blanchette R.A."/>
            <person name="Grigoriev I.V."/>
            <person name="Minto R.E."/>
            <person name="Hibbett D.S."/>
        </authorList>
    </citation>
    <scope>NUCLEOTIDE SEQUENCE [LARGE SCALE GENOMIC DNA]</scope>
    <source>
        <strain evidence="15 16">ATCC 64428</strain>
    </source>
</reference>
<dbReference type="GO" id="GO:0016887">
    <property type="term" value="F:ATP hydrolysis activity"/>
    <property type="evidence" value="ECO:0007669"/>
    <property type="project" value="InterPro"/>
</dbReference>
<dbReference type="Pfam" id="PF00004">
    <property type="entry name" value="AAA"/>
    <property type="match status" value="2"/>
</dbReference>
<dbReference type="AlphaFoldDB" id="A0A0D7AME4"/>
<gene>
    <name evidence="15" type="ORF">FISHEDRAFT_69377</name>
</gene>
<evidence type="ECO:0000259" key="13">
    <source>
        <dbReference type="SMART" id="SM00382"/>
    </source>
</evidence>
<dbReference type="Pfam" id="PF08740">
    <property type="entry name" value="BCS1_N"/>
    <property type="match status" value="1"/>
</dbReference>
<evidence type="ECO:0000259" key="14">
    <source>
        <dbReference type="SMART" id="SM01024"/>
    </source>
</evidence>
<feature type="region of interest" description="Disordered" evidence="12">
    <location>
        <begin position="595"/>
        <end position="614"/>
    </location>
</feature>
<evidence type="ECO:0000256" key="4">
    <source>
        <dbReference type="ARBA" id="ARBA00022741"/>
    </source>
</evidence>
<keyword evidence="6 15" id="KW-0378">Hydrolase</keyword>
<evidence type="ECO:0000256" key="8">
    <source>
        <dbReference type="ARBA" id="ARBA00022989"/>
    </source>
</evidence>
<organism evidence="15 16">
    <name type="scientific">Fistulina hepatica ATCC 64428</name>
    <dbReference type="NCBI Taxonomy" id="1128425"/>
    <lineage>
        <taxon>Eukaryota</taxon>
        <taxon>Fungi</taxon>
        <taxon>Dikarya</taxon>
        <taxon>Basidiomycota</taxon>
        <taxon>Agaricomycotina</taxon>
        <taxon>Agaricomycetes</taxon>
        <taxon>Agaricomycetidae</taxon>
        <taxon>Agaricales</taxon>
        <taxon>Fistulinaceae</taxon>
        <taxon>Fistulina</taxon>
    </lineage>
</organism>
<protein>
    <submittedName>
        <fullName evidence="15">p-loop containing nucleoside triphosphate hydrolase protein</fullName>
    </submittedName>
</protein>
<evidence type="ECO:0000256" key="7">
    <source>
        <dbReference type="ARBA" id="ARBA00022840"/>
    </source>
</evidence>
<evidence type="ECO:0000256" key="10">
    <source>
        <dbReference type="ARBA" id="ARBA00023136"/>
    </source>
</evidence>
<dbReference type="SUPFAM" id="SSF52540">
    <property type="entry name" value="P-loop containing nucleoside triphosphate hydrolases"/>
    <property type="match status" value="1"/>
</dbReference>
<keyword evidence="16" id="KW-1185">Reference proteome</keyword>
<dbReference type="Proteomes" id="UP000054144">
    <property type="component" value="Unassembled WGS sequence"/>
</dbReference>
<dbReference type="InterPro" id="IPR027417">
    <property type="entry name" value="P-loop_NTPase"/>
</dbReference>
<dbReference type="EMBL" id="KN881629">
    <property type="protein sequence ID" value="KIY52919.1"/>
    <property type="molecule type" value="Genomic_DNA"/>
</dbReference>
<comment type="subcellular location">
    <subcellularLocation>
        <location evidence="1">Mitochondrion inner membrane</location>
        <topology evidence="1">Single-pass membrane protein</topology>
    </subcellularLocation>
</comment>
<keyword evidence="5" id="KW-0999">Mitochondrion inner membrane</keyword>
<comment type="similarity">
    <text evidence="2">Belongs to the AAA ATPase family. BCS1 subfamily.</text>
</comment>
<keyword evidence="7" id="KW-0067">ATP-binding</keyword>
<dbReference type="PANTHER" id="PTHR23070">
    <property type="entry name" value="BCS1 AAA-TYPE ATPASE"/>
    <property type="match status" value="1"/>
</dbReference>
<dbReference type="Gene3D" id="3.40.50.300">
    <property type="entry name" value="P-loop containing nucleotide triphosphate hydrolases"/>
    <property type="match status" value="1"/>
</dbReference>
<accession>A0A0D7AME4</accession>
<dbReference type="Pfam" id="PF25426">
    <property type="entry name" value="AAA_lid_BCS1"/>
    <property type="match status" value="1"/>
</dbReference>
<evidence type="ECO:0000256" key="2">
    <source>
        <dbReference type="ARBA" id="ARBA00007448"/>
    </source>
</evidence>
<evidence type="ECO:0000256" key="11">
    <source>
        <dbReference type="ARBA" id="ARBA00048778"/>
    </source>
</evidence>
<dbReference type="InterPro" id="IPR014851">
    <property type="entry name" value="BCS1_N"/>
</dbReference>
<dbReference type="InterPro" id="IPR003959">
    <property type="entry name" value="ATPase_AAA_core"/>
</dbReference>
<evidence type="ECO:0000256" key="3">
    <source>
        <dbReference type="ARBA" id="ARBA00022692"/>
    </source>
</evidence>
<dbReference type="SMART" id="SM01024">
    <property type="entry name" value="BCS1_N"/>
    <property type="match status" value="1"/>
</dbReference>
<proteinExistence type="inferred from homology"/>
<evidence type="ECO:0000256" key="9">
    <source>
        <dbReference type="ARBA" id="ARBA00023128"/>
    </source>
</evidence>
<evidence type="ECO:0000256" key="5">
    <source>
        <dbReference type="ARBA" id="ARBA00022792"/>
    </source>
</evidence>
<feature type="domain" description="AAA+ ATPase" evidence="13">
    <location>
        <begin position="315"/>
        <end position="468"/>
    </location>
</feature>
<keyword evidence="9" id="KW-0496">Mitochondrion</keyword>
<evidence type="ECO:0000313" key="16">
    <source>
        <dbReference type="Proteomes" id="UP000054144"/>
    </source>
</evidence>
<keyword evidence="4" id="KW-0547">Nucleotide-binding</keyword>
<comment type="catalytic activity">
    <reaction evidence="11">
        <text>ATP + H2O = ADP + phosphate + H(+)</text>
        <dbReference type="Rhea" id="RHEA:13065"/>
        <dbReference type="ChEBI" id="CHEBI:15377"/>
        <dbReference type="ChEBI" id="CHEBI:15378"/>
        <dbReference type="ChEBI" id="CHEBI:30616"/>
        <dbReference type="ChEBI" id="CHEBI:43474"/>
        <dbReference type="ChEBI" id="CHEBI:456216"/>
    </reaction>
    <physiologicalReaction direction="left-to-right" evidence="11">
        <dbReference type="Rhea" id="RHEA:13066"/>
    </physiologicalReaction>
</comment>
<evidence type="ECO:0000256" key="6">
    <source>
        <dbReference type="ARBA" id="ARBA00022801"/>
    </source>
</evidence>
<keyword evidence="8" id="KW-1133">Transmembrane helix</keyword>
<keyword evidence="10" id="KW-0472">Membrane</keyword>